<feature type="compositionally biased region" description="Basic and acidic residues" evidence="1">
    <location>
        <begin position="516"/>
        <end position="534"/>
    </location>
</feature>
<feature type="transmembrane region" description="Helical" evidence="2">
    <location>
        <begin position="272"/>
        <end position="298"/>
    </location>
</feature>
<dbReference type="InterPro" id="IPR025271">
    <property type="entry name" value="CCDC28"/>
</dbReference>
<organism evidence="3 4">
    <name type="scientific">Aquila chrysaetos chrysaetos</name>
    <dbReference type="NCBI Taxonomy" id="223781"/>
    <lineage>
        <taxon>Eukaryota</taxon>
        <taxon>Metazoa</taxon>
        <taxon>Chordata</taxon>
        <taxon>Craniata</taxon>
        <taxon>Vertebrata</taxon>
        <taxon>Euteleostomi</taxon>
        <taxon>Archelosauria</taxon>
        <taxon>Archosauria</taxon>
        <taxon>Dinosauria</taxon>
        <taxon>Saurischia</taxon>
        <taxon>Theropoda</taxon>
        <taxon>Coelurosauria</taxon>
        <taxon>Aves</taxon>
        <taxon>Neognathae</taxon>
        <taxon>Neoaves</taxon>
        <taxon>Telluraves</taxon>
        <taxon>Accipitrimorphae</taxon>
        <taxon>Accipitriformes</taxon>
        <taxon>Accipitridae</taxon>
        <taxon>Accipitrinae</taxon>
        <taxon>Aquila</taxon>
    </lineage>
</organism>
<dbReference type="PANTHER" id="PTHR16049:SF8">
    <property type="entry name" value="IQ DOMAIN-CONTAINING PROTEIN C"/>
    <property type="match status" value="1"/>
</dbReference>
<feature type="region of interest" description="Disordered" evidence="1">
    <location>
        <begin position="176"/>
        <end position="256"/>
    </location>
</feature>
<dbReference type="InterPro" id="IPR000048">
    <property type="entry name" value="IQ_motif_EF-hand-BS"/>
</dbReference>
<gene>
    <name evidence="3" type="primary">IQCC</name>
</gene>
<evidence type="ECO:0008006" key="5">
    <source>
        <dbReference type="Google" id="ProtNLM"/>
    </source>
</evidence>
<keyword evidence="2" id="KW-0812">Transmembrane</keyword>
<dbReference type="Ensembl" id="ENSACCT00020012900.1">
    <property type="protein sequence ID" value="ENSACCP00020012343.1"/>
    <property type="gene ID" value="ENSACCG00020008488.1"/>
</dbReference>
<feature type="region of interest" description="Disordered" evidence="1">
    <location>
        <begin position="492"/>
        <end position="590"/>
    </location>
</feature>
<sequence length="662" mass="70544">MEDRRKKRSPKACLAQPTPAGAPRPLPPSKSTSFVLPLPTLPSPRQRARLRRSVPAWVGGDRRPLRRRGRAGFGRCQPLRSPRRTSKERARAGGAGAARGAPLQHSFLTDVSDVCEMEGGLLSLLSDFHSGKLQAFGEGLGDLVGGGTGPGGSRGWWAVTAPTRGRREGVLLRAAGARAGDAGEAGAAPLRPRRLRGGAPRGAEEGGGRQEPGPAAGTRERRSPLSPCPAPLPPPVSPPAPASPPPQPLPLPPAAGGAQQLHVSWARRGAGAVMAAVVMVVMAVAMAVAVTAVAAAMAGGTRDGAFPTALSLDPRSDRSCTWQRAPTPRTRRLDPTPGPARRGGRHRETPREPHNGATPRPMEGPMEATPVTQRGDSGAGRALRGQRTFPPPLHPTPAPAAISVGPTGGGDDAISRRPVVGAAMAAALGPQAEAEGWRRLLRAVTRLQACVRGYLLRKRFRSLREEYEEVVREIEGDLSRLEWRGRFLPRPLFVPEKPAQGKRSGPLEAVPSDEASAEKPQEEVDASEPERDWDCSSVKPTAQLESQKELSSTGEGDAATPPNPGADADKCTEKECAAPAESEDWQNDSNVSSVWDSAVLEAESFESCLEIPLEDIKDLPRTRSGLQSYRNHLIMELLWLQQAIVSRKNYLMLKQRLGTPDP</sequence>
<feature type="compositionally biased region" description="Pro residues" evidence="1">
    <location>
        <begin position="226"/>
        <end position="253"/>
    </location>
</feature>
<dbReference type="Pfam" id="PF00612">
    <property type="entry name" value="IQ"/>
    <property type="match status" value="1"/>
</dbReference>
<dbReference type="InterPro" id="IPR042506">
    <property type="entry name" value="IQCC"/>
</dbReference>
<protein>
    <recommendedName>
        <fullName evidence="5">IQ motif containing C</fullName>
    </recommendedName>
</protein>
<feature type="compositionally biased region" description="Pro residues" evidence="1">
    <location>
        <begin position="389"/>
        <end position="398"/>
    </location>
</feature>
<name>A0A663EJM4_AQUCH</name>
<feature type="compositionally biased region" description="Low complexity" evidence="1">
    <location>
        <begin position="176"/>
        <end position="190"/>
    </location>
</feature>
<proteinExistence type="predicted"/>
<dbReference type="AlphaFoldDB" id="A0A663EJM4"/>
<dbReference type="SMART" id="SM00015">
    <property type="entry name" value="IQ"/>
    <property type="match status" value="1"/>
</dbReference>
<feature type="compositionally biased region" description="Basic and acidic residues" evidence="1">
    <location>
        <begin position="567"/>
        <end position="576"/>
    </location>
</feature>
<evidence type="ECO:0000256" key="2">
    <source>
        <dbReference type="SAM" id="Phobius"/>
    </source>
</evidence>
<dbReference type="InParanoid" id="A0A663EJM4"/>
<evidence type="ECO:0000256" key="1">
    <source>
        <dbReference type="SAM" id="MobiDB-lite"/>
    </source>
</evidence>
<dbReference type="GeneTree" id="ENSGT00390000017195"/>
<dbReference type="Proteomes" id="UP000472275">
    <property type="component" value="Chromosome 16"/>
</dbReference>
<dbReference type="PROSITE" id="PS50096">
    <property type="entry name" value="IQ"/>
    <property type="match status" value="1"/>
</dbReference>
<keyword evidence="2" id="KW-0472">Membrane</keyword>
<keyword evidence="2" id="KW-1133">Transmembrane helix</keyword>
<dbReference type="PANTHER" id="PTHR16049">
    <property type="entry name" value="IQ DOMAIN-CONTAINING PROTEIN C"/>
    <property type="match status" value="1"/>
</dbReference>
<reference evidence="3" key="1">
    <citation type="submission" date="2025-08" db="UniProtKB">
        <authorList>
            <consortium name="Ensembl"/>
        </authorList>
    </citation>
    <scope>IDENTIFICATION</scope>
</reference>
<feature type="compositionally biased region" description="Basic residues" evidence="1">
    <location>
        <begin position="1"/>
        <end position="10"/>
    </location>
</feature>
<dbReference type="CDD" id="cd23767">
    <property type="entry name" value="IQCD"/>
    <property type="match status" value="1"/>
</dbReference>
<evidence type="ECO:0000313" key="4">
    <source>
        <dbReference type="Proteomes" id="UP000472275"/>
    </source>
</evidence>
<feature type="region of interest" description="Disordered" evidence="1">
    <location>
        <begin position="1"/>
        <end position="99"/>
    </location>
</feature>
<dbReference type="Pfam" id="PF13270">
    <property type="entry name" value="CCDC28"/>
    <property type="match status" value="1"/>
</dbReference>
<feature type="region of interest" description="Disordered" evidence="1">
    <location>
        <begin position="309"/>
        <end position="398"/>
    </location>
</feature>
<reference evidence="3" key="2">
    <citation type="submission" date="2025-09" db="UniProtKB">
        <authorList>
            <consortium name="Ensembl"/>
        </authorList>
    </citation>
    <scope>IDENTIFICATION</scope>
</reference>
<evidence type="ECO:0000313" key="3">
    <source>
        <dbReference type="Ensembl" id="ENSACCP00020012343.1"/>
    </source>
</evidence>
<accession>A0A663EJM4</accession>
<keyword evidence="4" id="KW-1185">Reference proteome</keyword>
<feature type="compositionally biased region" description="Polar residues" evidence="1">
    <location>
        <begin position="538"/>
        <end position="554"/>
    </location>
</feature>